<name>G7DXH3_MIXOS</name>
<dbReference type="STRING" id="764103.G7DXH3"/>
<proteinExistence type="predicted"/>
<evidence type="ECO:0000313" key="4">
    <source>
        <dbReference type="Proteomes" id="UP000009131"/>
    </source>
</evidence>
<dbReference type="EMBL" id="BABT02000061">
    <property type="protein sequence ID" value="GAA95283.1"/>
    <property type="molecule type" value="Genomic_DNA"/>
</dbReference>
<dbReference type="Proteomes" id="UP000009131">
    <property type="component" value="Unassembled WGS sequence"/>
</dbReference>
<feature type="region of interest" description="Disordered" evidence="1">
    <location>
        <begin position="1"/>
        <end position="42"/>
    </location>
</feature>
<feature type="compositionally biased region" description="Polar residues" evidence="1">
    <location>
        <begin position="70"/>
        <end position="79"/>
    </location>
</feature>
<evidence type="ECO:0000256" key="1">
    <source>
        <dbReference type="SAM" id="MobiDB-lite"/>
    </source>
</evidence>
<sequence length="825" mass="92812">METEDRDVSPASISPGSSQPRTPAPPSIDTQGLAQGLHIRQAYDGAASPRMFLSAHAGDGFPAFQPPPRRTSQPGSPVTESKRPSLSVHTGTRSPRAYHPPSMGPRRVSDPSSSGYLSPEMVSPTAETSRKASERFTTTLISQLKKIERDSLRRGAVRRGRRRSGTYRYGQRDELGIPRRVWNVVLALLSATFMVDDQVAHKRLMSVSELDELEQEEPDTPTGSNKGRILRRASRWMDRSVKRVAVGRVAALFLSLLLLLGIFESWRTGKPKQLVLRGRDPYHVLAELGVPNGPTFAELEAIELEGSTYNLPASSGKVVADVTAIVLNYNRPDNVILIVSHLCRFDFIASIVIWNNNPLAPLSHDSFDTTHCPSHLIRIQNAPQNLLFLARHLACGQASTEHCFFQDDDWLVWSLDALYAVFKRHHNQRLVVNTNDEVAILNEWEWCFFNAELHTCFAWLGTGALTSRERSRRFLDDITQSAMPHDELSHADNFFSTFFNEPPYVIRSQLIALPSQPKGYSDGSGIARNKDYIQRGVHRVQAQLRPQAQTMPSSDEPITHKLKHFSDHLYSVPSLPLQPHPYTHHTRSACWSGSCLFMTNVPMLPPPNSVTYPFGSNLTLDQWEQSTGWIARGWVEGGEPYADGERWALDWGYSGAVDGAWKTAWRSPDVIRKGDFIGLDLLRPVNVRDQPQLTLKLVIENHDAVLPYLKVDISADGVKWALGKTQKSYCRATRHTSTMPEYSFPETYRLSHAAQRIRIGDINKSKNWFGWIDARRRRNRNLEECSILINTSMRDGEIASGWRFVRLRASQNLLVGFGVYSIAAI</sequence>
<protein>
    <submittedName>
        <fullName evidence="3">Uncharacterized protein</fullName>
    </submittedName>
</protein>
<gene>
    <name evidence="3" type="primary">Mo01939</name>
    <name evidence="3" type="ORF">E5Q_01939</name>
</gene>
<dbReference type="InParanoid" id="G7DXH3"/>
<dbReference type="eggNOG" id="ENOG502RXJV">
    <property type="taxonomic scope" value="Eukaryota"/>
</dbReference>
<keyword evidence="2" id="KW-0812">Transmembrane</keyword>
<reference evidence="3 4" key="1">
    <citation type="journal article" date="2011" name="J. Gen. Appl. Microbiol.">
        <title>Draft genome sequencing of the enigmatic basidiomycete Mixia osmundae.</title>
        <authorList>
            <person name="Nishida H."/>
            <person name="Nagatsuka Y."/>
            <person name="Sugiyama J."/>
        </authorList>
    </citation>
    <scope>NUCLEOTIDE SEQUENCE [LARGE SCALE GENOMIC DNA]</scope>
    <source>
        <strain evidence="4">CBS 9802 / IAM 14324 / JCM 22182 / KY 12970</strain>
    </source>
</reference>
<dbReference type="Gene3D" id="3.90.550.10">
    <property type="entry name" value="Spore Coat Polysaccharide Biosynthesis Protein SpsA, Chain A"/>
    <property type="match status" value="1"/>
</dbReference>
<dbReference type="OrthoDB" id="1684102at2759"/>
<keyword evidence="2" id="KW-1133">Transmembrane helix</keyword>
<evidence type="ECO:0000313" key="3">
    <source>
        <dbReference type="EMBL" id="GAA95283.1"/>
    </source>
</evidence>
<organism evidence="3 4">
    <name type="scientific">Mixia osmundae (strain CBS 9802 / IAM 14324 / JCM 22182 / KY 12970)</name>
    <dbReference type="NCBI Taxonomy" id="764103"/>
    <lineage>
        <taxon>Eukaryota</taxon>
        <taxon>Fungi</taxon>
        <taxon>Dikarya</taxon>
        <taxon>Basidiomycota</taxon>
        <taxon>Pucciniomycotina</taxon>
        <taxon>Mixiomycetes</taxon>
        <taxon>Mixiales</taxon>
        <taxon>Mixiaceae</taxon>
        <taxon>Mixia</taxon>
    </lineage>
</organism>
<dbReference type="InterPro" id="IPR029044">
    <property type="entry name" value="Nucleotide-diphossugar_trans"/>
</dbReference>
<dbReference type="SUPFAM" id="SSF53448">
    <property type="entry name" value="Nucleotide-diphospho-sugar transferases"/>
    <property type="match status" value="1"/>
</dbReference>
<dbReference type="AlphaFoldDB" id="G7DXH3"/>
<feature type="compositionally biased region" description="Polar residues" evidence="1">
    <location>
        <begin position="11"/>
        <end position="21"/>
    </location>
</feature>
<keyword evidence="4" id="KW-1185">Reference proteome</keyword>
<dbReference type="HOGENOM" id="CLU_343258_0_0_1"/>
<evidence type="ECO:0000256" key="2">
    <source>
        <dbReference type="SAM" id="Phobius"/>
    </source>
</evidence>
<reference evidence="3 4" key="2">
    <citation type="journal article" date="2012" name="Open Biol.">
        <title>Characteristics of nucleosomes and linker DNA regions on the genome of the basidiomycete Mixia osmundae revealed by mono- and dinucleosome mapping.</title>
        <authorList>
            <person name="Nishida H."/>
            <person name="Kondo S."/>
            <person name="Matsumoto T."/>
            <person name="Suzuki Y."/>
            <person name="Yoshikawa H."/>
            <person name="Taylor T.D."/>
            <person name="Sugiyama J."/>
        </authorList>
    </citation>
    <scope>NUCLEOTIDE SEQUENCE [LARGE SCALE GENOMIC DNA]</scope>
    <source>
        <strain evidence="4">CBS 9802 / IAM 14324 / JCM 22182 / KY 12970</strain>
    </source>
</reference>
<feature type="transmembrane region" description="Helical" evidence="2">
    <location>
        <begin position="245"/>
        <end position="263"/>
    </location>
</feature>
<keyword evidence="2" id="KW-0472">Membrane</keyword>
<comment type="caution">
    <text evidence="3">The sequence shown here is derived from an EMBL/GenBank/DDBJ whole genome shotgun (WGS) entry which is preliminary data.</text>
</comment>
<feature type="region of interest" description="Disordered" evidence="1">
    <location>
        <begin position="57"/>
        <end position="134"/>
    </location>
</feature>
<accession>G7DXH3</accession>